<dbReference type="AlphaFoldDB" id="A0A2M9Z920"/>
<accession>A0A2M9Z920</accession>
<dbReference type="GO" id="GO:0000156">
    <property type="term" value="F:phosphorelay response regulator activity"/>
    <property type="evidence" value="ECO:0007669"/>
    <property type="project" value="InterPro"/>
</dbReference>
<evidence type="ECO:0000259" key="2">
    <source>
        <dbReference type="PROSITE" id="PS50110"/>
    </source>
</evidence>
<reference evidence="4 5" key="1">
    <citation type="submission" date="2017-07" db="EMBL/GenBank/DDBJ databases">
        <title>Leptospira spp. isolated from tropical soils.</title>
        <authorList>
            <person name="Thibeaux R."/>
            <person name="Iraola G."/>
            <person name="Ferres I."/>
            <person name="Bierque E."/>
            <person name="Girault D."/>
            <person name="Soupe-Gilbert M.-E."/>
            <person name="Picardeau M."/>
            <person name="Goarant C."/>
        </authorList>
    </citation>
    <scope>NUCLEOTIDE SEQUENCE [LARGE SCALE GENOMIC DNA]</scope>
    <source>
        <strain evidence="4 5">FH2-C-A2</strain>
    </source>
</reference>
<keyword evidence="4" id="KW-0238">DNA-binding</keyword>
<dbReference type="SMART" id="SM00448">
    <property type="entry name" value="REC"/>
    <property type="match status" value="1"/>
</dbReference>
<dbReference type="PANTHER" id="PTHR37299">
    <property type="entry name" value="TRANSCRIPTIONAL REGULATOR-RELATED"/>
    <property type="match status" value="1"/>
</dbReference>
<feature type="domain" description="Response regulatory" evidence="2">
    <location>
        <begin position="2"/>
        <end position="116"/>
    </location>
</feature>
<sequence length="242" mass="27956">MRILIVEDDLLTARCLEILTAEFLGKRILRMDTIADLDSAKKFVQENPIDLLFLDINLHGRTGFRLLEAEDKIRFQTVIVSSERDNAVRAFEFSALDFLPKPITRERFGTAIDKFLASPYPIFSPKSIALRKEEGFDFIEPKNILFARSDRNYAHLFTKNGKVEKVRRTLDQLQKDLELHGFFRAHRSYLVRLEEVRKILFTGNSGYRLLLEENHNIPVSRSQGSKLISIFKSSNTKILGLP</sequence>
<feature type="modified residue" description="4-aspartylphosphate" evidence="1">
    <location>
        <position position="55"/>
    </location>
</feature>
<dbReference type="SUPFAM" id="SSF52172">
    <property type="entry name" value="CheY-like"/>
    <property type="match status" value="1"/>
</dbReference>
<dbReference type="InterPro" id="IPR001789">
    <property type="entry name" value="Sig_transdc_resp-reg_receiver"/>
</dbReference>
<dbReference type="CDD" id="cd00156">
    <property type="entry name" value="REC"/>
    <property type="match status" value="1"/>
</dbReference>
<evidence type="ECO:0000259" key="3">
    <source>
        <dbReference type="PROSITE" id="PS50930"/>
    </source>
</evidence>
<name>A0A2M9Z920_9LEPT</name>
<proteinExistence type="predicted"/>
<dbReference type="PROSITE" id="PS50110">
    <property type="entry name" value="RESPONSE_REGULATORY"/>
    <property type="match status" value="1"/>
</dbReference>
<comment type="caution">
    <text evidence="4">The sequence shown here is derived from an EMBL/GenBank/DDBJ whole genome shotgun (WGS) entry which is preliminary data.</text>
</comment>
<evidence type="ECO:0000313" key="4">
    <source>
        <dbReference type="EMBL" id="PJZ64857.1"/>
    </source>
</evidence>
<keyword evidence="1" id="KW-0597">Phosphoprotein</keyword>
<evidence type="ECO:0000313" key="5">
    <source>
        <dbReference type="Proteomes" id="UP000231912"/>
    </source>
</evidence>
<protein>
    <submittedName>
        <fullName evidence="4">DNA-binding response regulator</fullName>
    </submittedName>
</protein>
<dbReference type="Proteomes" id="UP000231912">
    <property type="component" value="Unassembled WGS sequence"/>
</dbReference>
<dbReference type="EMBL" id="NPDT01000007">
    <property type="protein sequence ID" value="PJZ64857.1"/>
    <property type="molecule type" value="Genomic_DNA"/>
</dbReference>
<dbReference type="PANTHER" id="PTHR37299:SF1">
    <property type="entry name" value="STAGE 0 SPORULATION PROTEIN A HOMOLOG"/>
    <property type="match status" value="1"/>
</dbReference>
<dbReference type="Pfam" id="PF04397">
    <property type="entry name" value="LytTR"/>
    <property type="match status" value="1"/>
</dbReference>
<feature type="domain" description="HTH LytTR-type" evidence="3">
    <location>
        <begin position="128"/>
        <end position="233"/>
    </location>
</feature>
<dbReference type="RefSeq" id="WP_100759654.1">
    <property type="nucleotide sequence ID" value="NZ_NPDT01000007.1"/>
</dbReference>
<dbReference type="PROSITE" id="PS50930">
    <property type="entry name" value="HTH_LYTTR"/>
    <property type="match status" value="1"/>
</dbReference>
<evidence type="ECO:0000256" key="1">
    <source>
        <dbReference type="PROSITE-ProRule" id="PRU00169"/>
    </source>
</evidence>
<dbReference type="InterPro" id="IPR007492">
    <property type="entry name" value="LytTR_DNA-bd_dom"/>
</dbReference>
<dbReference type="Gene3D" id="3.40.50.2300">
    <property type="match status" value="1"/>
</dbReference>
<dbReference type="InterPro" id="IPR011006">
    <property type="entry name" value="CheY-like_superfamily"/>
</dbReference>
<gene>
    <name evidence="4" type="ORF">CH371_15195</name>
</gene>
<dbReference type="InterPro" id="IPR046947">
    <property type="entry name" value="LytR-like"/>
</dbReference>
<dbReference type="Pfam" id="PF00072">
    <property type="entry name" value="Response_reg"/>
    <property type="match status" value="1"/>
</dbReference>
<dbReference type="Gene3D" id="2.40.50.1020">
    <property type="entry name" value="LytTr DNA-binding domain"/>
    <property type="match status" value="1"/>
</dbReference>
<organism evidence="4 5">
    <name type="scientific">Leptospira wolffii</name>
    <dbReference type="NCBI Taxonomy" id="409998"/>
    <lineage>
        <taxon>Bacteria</taxon>
        <taxon>Pseudomonadati</taxon>
        <taxon>Spirochaetota</taxon>
        <taxon>Spirochaetia</taxon>
        <taxon>Leptospirales</taxon>
        <taxon>Leptospiraceae</taxon>
        <taxon>Leptospira</taxon>
    </lineage>
</organism>
<dbReference type="SMART" id="SM00850">
    <property type="entry name" value="LytTR"/>
    <property type="match status" value="1"/>
</dbReference>
<dbReference type="GO" id="GO:0003677">
    <property type="term" value="F:DNA binding"/>
    <property type="evidence" value="ECO:0007669"/>
    <property type="project" value="UniProtKB-KW"/>
</dbReference>